<dbReference type="AlphaFoldDB" id="A0A3L7ADX0"/>
<dbReference type="InterPro" id="IPR030678">
    <property type="entry name" value="Peptide/Ni-bd"/>
</dbReference>
<dbReference type="Gene3D" id="3.40.190.10">
    <property type="entry name" value="Periplasmic binding protein-like II"/>
    <property type="match status" value="1"/>
</dbReference>
<dbReference type="PANTHER" id="PTHR30290:SF10">
    <property type="entry name" value="PERIPLASMIC OLIGOPEPTIDE-BINDING PROTEIN-RELATED"/>
    <property type="match status" value="1"/>
</dbReference>
<feature type="signal peptide" evidence="5">
    <location>
        <begin position="1"/>
        <end position="26"/>
    </location>
</feature>
<comment type="subcellular location">
    <subcellularLocation>
        <location evidence="1">Cell envelope</location>
    </subcellularLocation>
</comment>
<dbReference type="PROSITE" id="PS51257">
    <property type="entry name" value="PROKAR_LIPOPROTEIN"/>
    <property type="match status" value="1"/>
</dbReference>
<proteinExistence type="inferred from homology"/>
<dbReference type="Gene3D" id="3.10.105.10">
    <property type="entry name" value="Dipeptide-binding Protein, Domain 3"/>
    <property type="match status" value="1"/>
</dbReference>
<name>A0A3L7ADX0_9MICO</name>
<dbReference type="GO" id="GO:1904680">
    <property type="term" value="F:peptide transmembrane transporter activity"/>
    <property type="evidence" value="ECO:0007669"/>
    <property type="project" value="TreeGrafter"/>
</dbReference>
<feature type="chain" id="PRO_5018187557" evidence="5">
    <location>
        <begin position="27"/>
        <end position="509"/>
    </location>
</feature>
<comment type="caution">
    <text evidence="7">The sequence shown here is derived from an EMBL/GenBank/DDBJ whole genome shotgun (WGS) entry which is preliminary data.</text>
</comment>
<keyword evidence="8" id="KW-1185">Reference proteome</keyword>
<reference evidence="7 8" key="1">
    <citation type="submission" date="2018-10" db="EMBL/GenBank/DDBJ databases">
        <authorList>
            <person name="Li J."/>
        </authorList>
    </citation>
    <scope>NUCLEOTIDE SEQUENCE [LARGE SCALE GENOMIC DNA]</scope>
    <source>
        <strain evidence="7 8">IF 016277</strain>
    </source>
</reference>
<evidence type="ECO:0000256" key="2">
    <source>
        <dbReference type="ARBA" id="ARBA00005695"/>
    </source>
</evidence>
<evidence type="ECO:0000259" key="6">
    <source>
        <dbReference type="Pfam" id="PF00496"/>
    </source>
</evidence>
<feature type="domain" description="Solute-binding protein family 5" evidence="6">
    <location>
        <begin position="76"/>
        <end position="413"/>
    </location>
</feature>
<evidence type="ECO:0000256" key="3">
    <source>
        <dbReference type="ARBA" id="ARBA00022448"/>
    </source>
</evidence>
<dbReference type="InterPro" id="IPR000914">
    <property type="entry name" value="SBP_5_dom"/>
</dbReference>
<evidence type="ECO:0000256" key="5">
    <source>
        <dbReference type="SAM" id="SignalP"/>
    </source>
</evidence>
<dbReference type="GO" id="GO:0043190">
    <property type="term" value="C:ATP-binding cassette (ABC) transporter complex"/>
    <property type="evidence" value="ECO:0007669"/>
    <property type="project" value="InterPro"/>
</dbReference>
<dbReference type="Pfam" id="PF00496">
    <property type="entry name" value="SBP_bac_5"/>
    <property type="match status" value="1"/>
</dbReference>
<evidence type="ECO:0000313" key="7">
    <source>
        <dbReference type="EMBL" id="RLP77908.1"/>
    </source>
</evidence>
<evidence type="ECO:0000256" key="1">
    <source>
        <dbReference type="ARBA" id="ARBA00004196"/>
    </source>
</evidence>
<dbReference type="RefSeq" id="WP_121647001.1">
    <property type="nucleotide sequence ID" value="NZ_RCUX01000001.1"/>
</dbReference>
<dbReference type="PIRSF" id="PIRSF002741">
    <property type="entry name" value="MppA"/>
    <property type="match status" value="1"/>
</dbReference>
<dbReference type="Proteomes" id="UP000272503">
    <property type="component" value="Unassembled WGS sequence"/>
</dbReference>
<evidence type="ECO:0000313" key="8">
    <source>
        <dbReference type="Proteomes" id="UP000272503"/>
    </source>
</evidence>
<dbReference type="InterPro" id="IPR039424">
    <property type="entry name" value="SBP_5"/>
</dbReference>
<evidence type="ECO:0000256" key="4">
    <source>
        <dbReference type="ARBA" id="ARBA00022729"/>
    </source>
</evidence>
<gene>
    <name evidence="7" type="ORF">D9V32_00825</name>
</gene>
<sequence>MKFGKWSGIAALTLATGVMLSGCAGAAQPAAVSDTLNIATLSVPTSLDPINATGSSVPFFQAVYDTLIRRQANGDFTPMLATKWEYNADNTQLTLTLRDDIKFHDGTPFNAEAVKANIDRFRTSTGADSKGLKNVSEVTVVDPTHVTIALTDPDPSLIFRLSDSAGLMANPTAFANADSLKTTPDGTGPYELDKGKTVIGTKWVYDRDDRYWGDKLPYKTLTLSVFDNENAIVNGLKTGQIDTALLQTADQRAAAQQDAQLKIQDTNVDVQSIILFDRAGAMVPALGDARVRQALNYAIDRDTMLKQIRQGLGTTTSQMFGTDTLGYDKSLDNYYTHDPKKAKELLAEAGYPNGFDLTLPRLAVIVDDALAASLKADFAAIGVKLTWQDLDQATALKQVFTDKGFPGFVLSLGQPANDWLMISGQLLPGSFNIFGYTDPVATELVNKIQHEAVADSKADAQALNRHIVEQGWFVPFYRQTYALVTDGTVTVTPQSGMAVPSIYNYAPAK</sequence>
<dbReference type="GO" id="GO:0015833">
    <property type="term" value="P:peptide transport"/>
    <property type="evidence" value="ECO:0007669"/>
    <property type="project" value="TreeGrafter"/>
</dbReference>
<dbReference type="EMBL" id="RCUX01000001">
    <property type="protein sequence ID" value="RLP77908.1"/>
    <property type="molecule type" value="Genomic_DNA"/>
</dbReference>
<dbReference type="OrthoDB" id="9803988at2"/>
<dbReference type="GO" id="GO:0042597">
    <property type="term" value="C:periplasmic space"/>
    <property type="evidence" value="ECO:0007669"/>
    <property type="project" value="UniProtKB-ARBA"/>
</dbReference>
<dbReference type="GO" id="GO:0030313">
    <property type="term" value="C:cell envelope"/>
    <property type="evidence" value="ECO:0007669"/>
    <property type="project" value="UniProtKB-SubCell"/>
</dbReference>
<protein>
    <submittedName>
        <fullName evidence="7">ABC transporter substrate-binding protein</fullName>
    </submittedName>
</protein>
<dbReference type="SUPFAM" id="SSF53850">
    <property type="entry name" value="Periplasmic binding protein-like II"/>
    <property type="match status" value="1"/>
</dbReference>
<keyword evidence="4 5" id="KW-0732">Signal</keyword>
<accession>A0A3L7ADX0</accession>
<keyword evidence="3" id="KW-0813">Transport</keyword>
<dbReference type="PANTHER" id="PTHR30290">
    <property type="entry name" value="PERIPLASMIC BINDING COMPONENT OF ABC TRANSPORTER"/>
    <property type="match status" value="1"/>
</dbReference>
<organism evidence="7 8">
    <name type="scientific">Mycetocola tolaasinivorans</name>
    <dbReference type="NCBI Taxonomy" id="76635"/>
    <lineage>
        <taxon>Bacteria</taxon>
        <taxon>Bacillati</taxon>
        <taxon>Actinomycetota</taxon>
        <taxon>Actinomycetes</taxon>
        <taxon>Micrococcales</taxon>
        <taxon>Microbacteriaceae</taxon>
        <taxon>Mycetocola</taxon>
    </lineage>
</organism>
<comment type="similarity">
    <text evidence="2">Belongs to the bacterial solute-binding protein 5 family.</text>
</comment>